<reference evidence="1" key="2">
    <citation type="submission" date="2021-04" db="EMBL/GenBank/DDBJ databases">
        <authorList>
            <person name="Gilroy R."/>
        </authorList>
    </citation>
    <scope>NUCLEOTIDE SEQUENCE</scope>
    <source>
        <strain evidence="1">ChiSjej1B19-5720</strain>
    </source>
</reference>
<protein>
    <submittedName>
        <fullName evidence="1">Uncharacterized protein</fullName>
    </submittedName>
</protein>
<proteinExistence type="predicted"/>
<organism evidence="1 2">
    <name type="scientific">Candidatus Blautia faecavium</name>
    <dbReference type="NCBI Taxonomy" id="2838487"/>
    <lineage>
        <taxon>Bacteria</taxon>
        <taxon>Bacillati</taxon>
        <taxon>Bacillota</taxon>
        <taxon>Clostridia</taxon>
        <taxon>Lachnospirales</taxon>
        <taxon>Lachnospiraceae</taxon>
        <taxon>Blautia</taxon>
    </lineage>
</organism>
<reference evidence="1" key="1">
    <citation type="journal article" date="2021" name="PeerJ">
        <title>Extensive microbial diversity within the chicken gut microbiome revealed by metagenomics and culture.</title>
        <authorList>
            <person name="Gilroy R."/>
            <person name="Ravi A."/>
            <person name="Getino M."/>
            <person name="Pursley I."/>
            <person name="Horton D.L."/>
            <person name="Alikhan N.F."/>
            <person name="Baker D."/>
            <person name="Gharbi K."/>
            <person name="Hall N."/>
            <person name="Watson M."/>
            <person name="Adriaenssens E.M."/>
            <person name="Foster-Nyarko E."/>
            <person name="Jarju S."/>
            <person name="Secka A."/>
            <person name="Antonio M."/>
            <person name="Oren A."/>
            <person name="Chaudhuri R.R."/>
            <person name="La Ragione R."/>
            <person name="Hildebrand F."/>
            <person name="Pallen M.J."/>
        </authorList>
    </citation>
    <scope>NUCLEOTIDE SEQUENCE</scope>
    <source>
        <strain evidence="1">ChiSjej1B19-5720</strain>
    </source>
</reference>
<evidence type="ECO:0000313" key="2">
    <source>
        <dbReference type="Proteomes" id="UP000823842"/>
    </source>
</evidence>
<dbReference type="EMBL" id="DWYZ01000235">
    <property type="protein sequence ID" value="HJB29628.1"/>
    <property type="molecule type" value="Genomic_DNA"/>
</dbReference>
<dbReference type="AlphaFoldDB" id="A0A9D2LVQ9"/>
<name>A0A9D2LVQ9_9FIRM</name>
<comment type="caution">
    <text evidence="1">The sequence shown here is derived from an EMBL/GenBank/DDBJ whole genome shotgun (WGS) entry which is preliminary data.</text>
</comment>
<evidence type="ECO:0000313" key="1">
    <source>
        <dbReference type="EMBL" id="HJB29628.1"/>
    </source>
</evidence>
<dbReference type="Proteomes" id="UP000823842">
    <property type="component" value="Unassembled WGS sequence"/>
</dbReference>
<sequence length="86" mass="9568">MKELRKEMIQALYDNWTDGIFPGTKTDVPEVREAINGITARCKATGTDALYIESTINAAMCAREEAAFTAGFYLCLELLNGNIFKK</sequence>
<accession>A0A9D2LVQ9</accession>
<gene>
    <name evidence="1" type="ORF">IAA06_12690</name>
</gene>